<dbReference type="EMBL" id="SHPS01000019">
    <property type="protein sequence ID" value="TCD85952.1"/>
    <property type="molecule type" value="Genomic_DNA"/>
</dbReference>
<proteinExistence type="inferred from homology"/>
<evidence type="ECO:0000313" key="46">
    <source>
        <dbReference type="Proteomes" id="UP000293441"/>
    </source>
</evidence>
<feature type="binding site" evidence="9">
    <location>
        <position position="106"/>
    </location>
    <ligand>
        <name>5-phospho-alpha-D-ribose 1-diphosphate</name>
        <dbReference type="ChEBI" id="CHEBI:58017"/>
        <note>ligand shared between dimeric partners</note>
    </ligand>
</feature>
<comment type="function">
    <text evidence="1 9">Catalyzes the transfer of a ribosyl phosphate group from 5-phosphoribose 1-diphosphate to orotate, leading to the formation of orotidine monophosphate (OMP).</text>
</comment>
<evidence type="ECO:0000256" key="7">
    <source>
        <dbReference type="ARBA" id="ARBA00022679"/>
    </source>
</evidence>
<protein>
    <recommendedName>
        <fullName evidence="5 9">Orotate phosphoribosyltransferase</fullName>
        <shortName evidence="9">OPRT</shortName>
        <shortName evidence="9">OPRTase</shortName>
        <ecNumber evidence="5 9">2.4.2.10</ecNumber>
    </recommendedName>
</protein>
<dbReference type="GO" id="GO:0044205">
    <property type="term" value="P:'de novo' UMP biosynthetic process"/>
    <property type="evidence" value="ECO:0007669"/>
    <property type="project" value="UniProtKB-UniRule"/>
</dbReference>
<evidence type="ECO:0000313" key="32">
    <source>
        <dbReference type="Proteomes" id="UP000291226"/>
    </source>
</evidence>
<evidence type="ECO:0000313" key="36">
    <source>
        <dbReference type="Proteomes" id="UP000291881"/>
    </source>
</evidence>
<dbReference type="Proteomes" id="UP000291881">
    <property type="component" value="Unassembled WGS sequence"/>
</dbReference>
<dbReference type="Proteomes" id="UP000291226">
    <property type="component" value="Unassembled WGS sequence"/>
</dbReference>
<dbReference type="PANTHER" id="PTHR46683">
    <property type="entry name" value="OROTATE PHOSPHORIBOSYLTRANSFERASE 1-RELATED"/>
    <property type="match status" value="1"/>
</dbReference>
<evidence type="ECO:0000313" key="17">
    <source>
        <dbReference type="EMBL" id="TCE41175.1"/>
    </source>
</evidence>
<evidence type="ECO:0000313" key="40">
    <source>
        <dbReference type="Proteomes" id="UP000292692"/>
    </source>
</evidence>
<evidence type="ECO:0000256" key="1">
    <source>
        <dbReference type="ARBA" id="ARBA00003769"/>
    </source>
</evidence>
<dbReference type="EMBL" id="SHQU01000019">
    <property type="protein sequence ID" value="TCE41175.1"/>
    <property type="molecule type" value="Genomic_DNA"/>
</dbReference>
<comment type="subunit">
    <text evidence="4 9">Homodimer.</text>
</comment>
<dbReference type="InterPro" id="IPR004467">
    <property type="entry name" value="Or_phspho_trans_dom"/>
</dbReference>
<name>A0A087AZ20_BIFLL</name>
<dbReference type="Proteomes" id="UP000315512">
    <property type="component" value="Unassembled WGS sequence"/>
</dbReference>
<evidence type="ECO:0000313" key="34">
    <source>
        <dbReference type="Proteomes" id="UP000291713"/>
    </source>
</evidence>
<dbReference type="EMBL" id="SHSP01000009">
    <property type="protein sequence ID" value="TCF32501.1"/>
    <property type="molecule type" value="Genomic_DNA"/>
</dbReference>
<dbReference type="EMBL" id="SHTH01000008">
    <property type="protein sequence ID" value="TCF70091.1"/>
    <property type="molecule type" value="Genomic_DNA"/>
</dbReference>
<feature type="binding site" evidence="9">
    <location>
        <position position="110"/>
    </location>
    <ligand>
        <name>5-phospho-alpha-D-ribose 1-diphosphate</name>
        <dbReference type="ChEBI" id="CHEBI:58017"/>
        <note>ligand shared between dimeric partners</note>
    </ligand>
</feature>
<dbReference type="Proteomes" id="UP000291501">
    <property type="component" value="Unassembled WGS sequence"/>
</dbReference>
<feature type="binding site" description="in other chain" evidence="9">
    <location>
        <begin position="133"/>
        <end position="141"/>
    </location>
    <ligand>
        <name>5-phospho-alpha-D-ribose 1-diphosphate</name>
        <dbReference type="ChEBI" id="CHEBI:58017"/>
        <note>ligand shared between dimeric partners</note>
    </ligand>
</feature>
<keyword evidence="8 9" id="KW-0665">Pyrimidine biosynthesis</keyword>
<dbReference type="InterPro" id="IPR000836">
    <property type="entry name" value="PRTase_dom"/>
</dbReference>
<evidence type="ECO:0000313" key="26">
    <source>
        <dbReference type="EMBL" id="TCF70091.1"/>
    </source>
</evidence>
<comment type="catalytic activity">
    <reaction evidence="9">
        <text>orotidine 5'-phosphate + diphosphate = orotate + 5-phospho-alpha-D-ribose 1-diphosphate</text>
        <dbReference type="Rhea" id="RHEA:10380"/>
        <dbReference type="ChEBI" id="CHEBI:30839"/>
        <dbReference type="ChEBI" id="CHEBI:33019"/>
        <dbReference type="ChEBI" id="CHEBI:57538"/>
        <dbReference type="ChEBI" id="CHEBI:58017"/>
        <dbReference type="EC" id="2.4.2.10"/>
    </reaction>
</comment>
<evidence type="ECO:0000313" key="16">
    <source>
        <dbReference type="EMBL" id="TCD97710.1"/>
    </source>
</evidence>
<reference evidence="30" key="4">
    <citation type="submission" date="2019-04" db="EMBL/GenBank/DDBJ databases">
        <authorList>
            <person name="Kok C.R."/>
            <person name="Hutkins R."/>
        </authorList>
    </citation>
    <scope>NUCLEOTIDE SEQUENCE</scope>
    <source>
        <strain evidence="30">CR15</strain>
    </source>
</reference>
<dbReference type="Proteomes" id="UP000293475">
    <property type="component" value="Unassembled WGS sequence"/>
</dbReference>
<dbReference type="EC" id="2.4.2.10" evidence="5 9"/>
<dbReference type="Proteomes" id="UP000663812">
    <property type="component" value="Unassembled WGS sequence"/>
</dbReference>
<evidence type="ECO:0000313" key="31">
    <source>
        <dbReference type="EMBL" id="WDY41157.1"/>
    </source>
</evidence>
<evidence type="ECO:0000313" key="39">
    <source>
        <dbReference type="Proteomes" id="UP000292478"/>
    </source>
</evidence>
<dbReference type="Proteomes" id="UP000291814">
    <property type="component" value="Unassembled WGS sequence"/>
</dbReference>
<evidence type="ECO:0000313" key="24">
    <source>
        <dbReference type="EMBL" id="TCF58630.1"/>
    </source>
</evidence>
<evidence type="ECO:0000313" key="11">
    <source>
        <dbReference type="EMBL" id="GHM71737.1"/>
    </source>
</evidence>
<evidence type="ECO:0000313" key="27">
    <source>
        <dbReference type="EMBL" id="TCF70681.1"/>
    </source>
</evidence>
<dbReference type="SMR" id="A0A087AZ20"/>
<evidence type="ECO:0000256" key="8">
    <source>
        <dbReference type="ARBA" id="ARBA00022975"/>
    </source>
</evidence>
<reference evidence="30" key="2">
    <citation type="journal article" date="2019" name="Appl. Environ. Microbiol.">
        <title>An in vitro enrichment strategy for formulating synergistic synbiotics.</title>
        <authorList>
            <person name="Kok C.R."/>
            <person name="Quintero D.F.G."/>
            <person name="Niyirora C."/>
            <person name="Rose D."/>
            <person name="Li A."/>
            <person name="Hutkins R."/>
        </authorList>
    </citation>
    <scope>NUCLEOTIDE SEQUENCE</scope>
    <source>
        <strain evidence="30">CR15</strain>
    </source>
</reference>
<dbReference type="Proteomes" id="UP000292241">
    <property type="component" value="Unassembled WGS sequence"/>
</dbReference>
<feature type="binding site" description="in other chain" evidence="9">
    <location>
        <begin position="79"/>
        <end position="80"/>
    </location>
    <ligand>
        <name>5-phospho-alpha-D-ribose 1-diphosphate</name>
        <dbReference type="ChEBI" id="CHEBI:58017"/>
        <note>ligand shared between dimeric partners</note>
    </ligand>
</feature>
<dbReference type="PANTHER" id="PTHR46683:SF1">
    <property type="entry name" value="OROTATE PHOSPHORIBOSYLTRANSFERASE 1-RELATED"/>
    <property type="match status" value="1"/>
</dbReference>
<dbReference type="NCBIfam" id="TIGR00336">
    <property type="entry name" value="pyrE"/>
    <property type="match status" value="1"/>
</dbReference>
<evidence type="ECO:0000313" key="15">
    <source>
        <dbReference type="EMBL" id="TCD85952.1"/>
    </source>
</evidence>
<evidence type="ECO:0000313" key="38">
    <source>
        <dbReference type="Proteomes" id="UP000292260"/>
    </source>
</evidence>
<evidence type="ECO:0000313" key="20">
    <source>
        <dbReference type="EMBL" id="TCF10595.1"/>
    </source>
</evidence>
<evidence type="ECO:0000313" key="19">
    <source>
        <dbReference type="EMBL" id="TCE85933.1"/>
    </source>
</evidence>
<evidence type="ECO:0000313" key="29">
    <source>
        <dbReference type="EMBL" id="TCF95255.1"/>
    </source>
</evidence>
<dbReference type="OMA" id="SPFFMNA"/>
<sequence length="231" mass="24944">MAETLAHRFTEFLLESNALKFGDFTLKSGRKSPYFINAGAFDDGKKIAALGAFYAEKISQAIVHNTIPRNIDTVFGPAYKGIPLAVSTAIALTAGHNMTVGYTFDRKEKKDHGDGGWMVGTPLTDGMKVLLVDDVMTAGTAVREVIPKLKAEANVEVVGLVLSVDRMEKTKDSDMSAVKAVEAEFGFPVLSIANVREIFDAAAKMKNPDGTPLLSHDIQQRAAAYLEEYGA</sequence>
<dbReference type="Proteomes" id="UP000292260">
    <property type="component" value="Unassembled WGS sequence"/>
</dbReference>
<dbReference type="Proteomes" id="UP000292729">
    <property type="component" value="Unassembled WGS sequence"/>
</dbReference>
<evidence type="ECO:0000313" key="12">
    <source>
        <dbReference type="EMBL" id="TCD74443.1"/>
    </source>
</evidence>
<dbReference type="Proteomes" id="UP000292692">
    <property type="component" value="Unassembled WGS sequence"/>
</dbReference>
<dbReference type="Proteomes" id="UP000293137">
    <property type="component" value="Unassembled WGS sequence"/>
</dbReference>
<evidence type="ECO:0000313" key="44">
    <source>
        <dbReference type="Proteomes" id="UP000293137"/>
    </source>
</evidence>
<dbReference type="Proteomes" id="UP001221506">
    <property type="component" value="Chromosome"/>
</dbReference>
<evidence type="ECO:0000313" key="51">
    <source>
        <dbReference type="Proteomes" id="UP001221506"/>
    </source>
</evidence>
<evidence type="ECO:0000313" key="42">
    <source>
        <dbReference type="Proteomes" id="UP000292787"/>
    </source>
</evidence>
<reference evidence="32 33" key="1">
    <citation type="journal article" date="2018" name="Sci. Rep.">
        <title>Genomic diversity and distribution of Bifidobacterium longum subsp. longum across the human lifespan.</title>
        <authorList>
            <person name="Odamaki T."/>
            <person name="Bottacini F."/>
            <person name="Kato K."/>
            <person name="Mitsuyama E."/>
            <person name="Yoshida K."/>
            <person name="Horigome A."/>
            <person name="Xiao J.Z."/>
            <person name="van Sinderen D."/>
        </authorList>
    </citation>
    <scope>NUCLEOTIDE SEQUENCE [LARGE SCALE GENOMIC DNA]</scope>
    <source>
        <strain evidence="12 48">MCC10002</strain>
        <strain evidence="13 47">MCC10004</strain>
        <strain evidence="14 37">MCC10008</strain>
        <strain evidence="15 36">MCC10009</strain>
        <strain evidence="16 46">MCC10015</strain>
        <strain evidence="17 38">MCC10043</strain>
        <strain evidence="18 45">MCC10044</strain>
        <strain evidence="19 35">MCC10070</strain>
        <strain evidence="20 32">MCC10083</strain>
        <strain evidence="21 43">MCC10096</strain>
        <strain evidence="22 49">MCC10100</strain>
        <strain evidence="23 40">MCC10102</strain>
        <strain evidence="24 39">MCC10113</strain>
        <strain evidence="25 42">MCC10116</strain>
        <strain evidence="26 44">MCC10118</strain>
        <strain evidence="27 41">MCC10119</strain>
        <strain evidence="29 34">MCC10120</strain>
        <strain evidence="28 33">MCC10126</strain>
    </source>
</reference>
<keyword evidence="9" id="KW-0460">Magnesium</keyword>
<dbReference type="Proteomes" id="UP000292478">
    <property type="component" value="Unassembled WGS sequence"/>
</dbReference>
<comment type="similarity">
    <text evidence="3 9">Belongs to the purine/pyrimidine phosphoribosyltransferase family. PyrE subfamily.</text>
</comment>
<reference evidence="31 51" key="6">
    <citation type="submission" date="2023-02" db="EMBL/GenBank/DDBJ databases">
        <authorList>
            <person name="Pan L."/>
        </authorList>
    </citation>
    <scope>NUCLEOTIDE SEQUENCE [LARGE SCALE GENOMIC DNA]</scope>
    <source>
        <strain evidence="31 51">F2</strain>
    </source>
</reference>
<feature type="binding site" description="in other chain" evidence="9">
    <location>
        <position position="27"/>
    </location>
    <ligand>
        <name>5-phospho-alpha-D-ribose 1-diphosphate</name>
        <dbReference type="ChEBI" id="CHEBI:58017"/>
        <note>ligand shared between dimeric partners</note>
    </ligand>
</feature>
<dbReference type="EMBL" id="BNHC01000001">
    <property type="protein sequence ID" value="GHM71737.1"/>
    <property type="molecule type" value="Genomic_DNA"/>
</dbReference>
<feature type="binding site" description="in other chain" evidence="9">
    <location>
        <position position="107"/>
    </location>
    <ligand>
        <name>5-phospho-alpha-D-ribose 1-diphosphate</name>
        <dbReference type="ChEBI" id="CHEBI:58017"/>
        <note>ligand shared between dimeric partners</note>
    </ligand>
</feature>
<dbReference type="SUPFAM" id="SSF53271">
    <property type="entry name" value="PRTase-like"/>
    <property type="match status" value="1"/>
</dbReference>
<dbReference type="GO" id="GO:0046132">
    <property type="term" value="P:pyrimidine ribonucleoside biosynthetic process"/>
    <property type="evidence" value="ECO:0007669"/>
    <property type="project" value="TreeGrafter"/>
</dbReference>
<dbReference type="CDD" id="cd06223">
    <property type="entry name" value="PRTases_typeI"/>
    <property type="match status" value="1"/>
</dbReference>
<feature type="binding site" evidence="9">
    <location>
        <position position="137"/>
    </location>
    <ligand>
        <name>orotate</name>
        <dbReference type="ChEBI" id="CHEBI:30839"/>
    </ligand>
</feature>
<dbReference type="UniPathway" id="UPA00070">
    <property type="reaction ID" value="UER00119"/>
</dbReference>
<dbReference type="EMBL" id="SHTF01000013">
    <property type="protein sequence ID" value="TCF64474.1"/>
    <property type="molecule type" value="Genomic_DNA"/>
</dbReference>
<dbReference type="EMBL" id="SHTU01000017">
    <property type="protein sequence ID" value="TCF95255.1"/>
    <property type="molecule type" value="Genomic_DNA"/>
</dbReference>
<evidence type="ECO:0000313" key="48">
    <source>
        <dbReference type="Proteomes" id="UP000293701"/>
    </source>
</evidence>
<evidence type="ECO:0000259" key="10">
    <source>
        <dbReference type="Pfam" id="PF00156"/>
    </source>
</evidence>
<dbReference type="AlphaFoldDB" id="A0A087AZ20"/>
<dbReference type="Pfam" id="PF00156">
    <property type="entry name" value="Pribosyltran"/>
    <property type="match status" value="1"/>
</dbReference>
<comment type="cofactor">
    <cofactor evidence="9">
        <name>Mg(2+)</name>
        <dbReference type="ChEBI" id="CHEBI:18420"/>
    </cofactor>
</comment>
<dbReference type="GO" id="GO:0000287">
    <property type="term" value="F:magnesium ion binding"/>
    <property type="evidence" value="ECO:0007669"/>
    <property type="project" value="UniProtKB-UniRule"/>
</dbReference>
<dbReference type="Proteomes" id="UP000292932">
    <property type="component" value="Unassembled WGS sequence"/>
</dbReference>
<dbReference type="EMBL" id="SHPX01000018">
    <property type="protein sequence ID" value="TCD97710.1"/>
    <property type="molecule type" value="Genomic_DNA"/>
</dbReference>
<dbReference type="GO" id="GO:0004588">
    <property type="term" value="F:orotate phosphoribosyltransferase activity"/>
    <property type="evidence" value="ECO:0007669"/>
    <property type="project" value="UniProtKB-UniRule"/>
</dbReference>
<dbReference type="EMBL" id="SHPM01000018">
    <property type="protein sequence ID" value="TCD74443.1"/>
    <property type="molecule type" value="Genomic_DNA"/>
</dbReference>
<reference evidence="11" key="5">
    <citation type="journal article" date="2021" name="Appl. Environ. Microbiol.">
        <title>Novel 3-O-alpha-d-Galactosyl-alpha-l-Arabinofuranosidase for the Assimilation of Gum Arabic Arabinogalactan Protein in Bifidobacterium longum subsp. longum.</title>
        <authorList>
            <person name="Sasaki Y."/>
            <person name="Horigome A."/>
            <person name="Odamaki T."/>
            <person name="Xiao J.Z."/>
            <person name="Ishiwata A."/>
            <person name="Ito Y."/>
            <person name="Kitahara K."/>
            <person name="Fujita K."/>
        </authorList>
    </citation>
    <scope>NUCLEOTIDE SEQUENCE</scope>
    <source>
        <strain evidence="11">MCC00316</strain>
    </source>
</reference>
<dbReference type="EMBL" id="SHTI01000018">
    <property type="protein sequence ID" value="TCF70681.1"/>
    <property type="molecule type" value="Genomic_DNA"/>
</dbReference>
<dbReference type="EMBL" id="SHRR01000016">
    <property type="protein sequence ID" value="TCE85933.1"/>
    <property type="molecule type" value="Genomic_DNA"/>
</dbReference>
<dbReference type="GeneID" id="69578059"/>
<reference evidence="12" key="3">
    <citation type="submission" date="2019-02" db="EMBL/GenBank/DDBJ databases">
        <authorList>
            <person name="Odamaki T."/>
        </authorList>
    </citation>
    <scope>NUCLEOTIDE SEQUENCE</scope>
    <source>
        <strain evidence="12">MCC10002</strain>
        <strain evidence="13">MCC10004</strain>
        <strain evidence="14">MCC10008</strain>
        <strain evidence="15">MCC10009</strain>
        <strain evidence="16">MCC10015</strain>
        <strain evidence="17">MCC10043</strain>
        <strain evidence="18">MCC10044</strain>
        <strain evidence="19">MCC10070</strain>
        <strain evidence="20">MCC10083</strain>
        <strain evidence="21">MCC10096</strain>
        <strain evidence="22">MCC10100</strain>
        <strain evidence="23">MCC10102</strain>
        <strain evidence="24">MCC10113</strain>
        <strain evidence="25">MCC10116</strain>
        <strain evidence="26">MCC10118</strain>
        <strain evidence="27">MCC10119</strain>
        <strain evidence="29">MCC10120</strain>
        <strain evidence="28">MCC10126</strain>
    </source>
</reference>
<evidence type="ECO:0000313" key="21">
    <source>
        <dbReference type="EMBL" id="TCF32501.1"/>
    </source>
</evidence>
<keyword evidence="6 9" id="KW-0328">Glycosyltransferase</keyword>
<feature type="binding site" evidence="9">
    <location>
        <position position="112"/>
    </location>
    <ligand>
        <name>5-phospho-alpha-D-ribose 1-diphosphate</name>
        <dbReference type="ChEBI" id="CHEBI:58017"/>
        <note>ligand shared between dimeric partners</note>
    </ligand>
</feature>
<dbReference type="Gene3D" id="3.40.50.2020">
    <property type="match status" value="1"/>
</dbReference>
<evidence type="ECO:0000313" key="13">
    <source>
        <dbReference type="EMBL" id="TCD77980.1"/>
    </source>
</evidence>
<evidence type="ECO:0000256" key="5">
    <source>
        <dbReference type="ARBA" id="ARBA00011971"/>
    </source>
</evidence>
<evidence type="ECO:0000313" key="50">
    <source>
        <dbReference type="Proteomes" id="UP000315512"/>
    </source>
</evidence>
<evidence type="ECO:0000256" key="2">
    <source>
        <dbReference type="ARBA" id="ARBA00004889"/>
    </source>
</evidence>
<dbReference type="InterPro" id="IPR023031">
    <property type="entry name" value="OPRT"/>
</dbReference>
<organism evidence="30 50">
    <name type="scientific">Bifidobacterium longum subsp. longum</name>
    <dbReference type="NCBI Taxonomy" id="1679"/>
    <lineage>
        <taxon>Bacteria</taxon>
        <taxon>Bacillati</taxon>
        <taxon>Actinomycetota</taxon>
        <taxon>Actinomycetes</taxon>
        <taxon>Bifidobacteriales</taxon>
        <taxon>Bifidobacteriaceae</taxon>
        <taxon>Bifidobacterium</taxon>
    </lineage>
</organism>
<comment type="pathway">
    <text evidence="2 9">Pyrimidine metabolism; UMP biosynthesis via de novo pathway; UMP from orotate: step 1/2.</text>
</comment>
<evidence type="ECO:0000313" key="28">
    <source>
        <dbReference type="EMBL" id="TCF83779.1"/>
    </source>
</evidence>
<dbReference type="EMBL" id="SHSD01000020">
    <property type="protein sequence ID" value="TCF10595.1"/>
    <property type="molecule type" value="Genomic_DNA"/>
</dbReference>
<evidence type="ECO:0000313" key="49">
    <source>
        <dbReference type="Proteomes" id="UP000294241"/>
    </source>
</evidence>
<dbReference type="EMBL" id="SZNG01000020">
    <property type="protein sequence ID" value="TPH34596.1"/>
    <property type="molecule type" value="Genomic_DNA"/>
</dbReference>
<accession>A0A087AZ20</accession>
<dbReference type="Proteomes" id="UP000293441">
    <property type="component" value="Unassembled WGS sequence"/>
</dbReference>
<dbReference type="HAMAP" id="MF_01208">
    <property type="entry name" value="PyrE"/>
    <property type="match status" value="1"/>
</dbReference>
<feature type="binding site" evidence="9">
    <location>
        <position position="166"/>
    </location>
    <ligand>
        <name>orotate</name>
        <dbReference type="ChEBI" id="CHEBI:30839"/>
    </ligand>
</feature>
<evidence type="ECO:0000256" key="9">
    <source>
        <dbReference type="HAMAP-Rule" id="MF_01208"/>
    </source>
</evidence>
<evidence type="ECO:0000313" key="30">
    <source>
        <dbReference type="EMBL" id="TPH34596.1"/>
    </source>
</evidence>
<dbReference type="Proteomes" id="UP000293319">
    <property type="component" value="Unassembled WGS sequence"/>
</dbReference>
<dbReference type="EMBL" id="SHPO01000020">
    <property type="protein sequence ID" value="TCD77980.1"/>
    <property type="molecule type" value="Genomic_DNA"/>
</dbReference>
<dbReference type="Proteomes" id="UP000294241">
    <property type="component" value="Unassembled WGS sequence"/>
</dbReference>
<evidence type="ECO:0000256" key="6">
    <source>
        <dbReference type="ARBA" id="ARBA00022676"/>
    </source>
</evidence>
<dbReference type="EMBL" id="SHTN01000016">
    <property type="protein sequence ID" value="TCF83779.1"/>
    <property type="molecule type" value="Genomic_DNA"/>
</dbReference>
<evidence type="ECO:0000313" key="47">
    <source>
        <dbReference type="Proteomes" id="UP000293475"/>
    </source>
</evidence>
<dbReference type="EMBL" id="SHSV01000014">
    <property type="protein sequence ID" value="TCF46277.1"/>
    <property type="molecule type" value="Genomic_DNA"/>
</dbReference>
<dbReference type="RefSeq" id="WP_007052229.1">
    <property type="nucleotide sequence ID" value="NZ_AP022379.1"/>
</dbReference>
<dbReference type="Proteomes" id="UP000293701">
    <property type="component" value="Unassembled WGS sequence"/>
</dbReference>
<evidence type="ECO:0000313" key="45">
    <source>
        <dbReference type="Proteomes" id="UP000293319"/>
    </source>
</evidence>
<dbReference type="GO" id="GO:0005737">
    <property type="term" value="C:cytoplasm"/>
    <property type="evidence" value="ECO:0007669"/>
    <property type="project" value="TreeGrafter"/>
</dbReference>
<dbReference type="GO" id="GO:0006207">
    <property type="term" value="P:'de novo' pyrimidine nucleobase biosynthetic process"/>
    <property type="evidence" value="ECO:0007669"/>
    <property type="project" value="TreeGrafter"/>
</dbReference>
<evidence type="ECO:0000313" key="33">
    <source>
        <dbReference type="Proteomes" id="UP000291501"/>
    </source>
</evidence>
<dbReference type="EMBL" id="CP118598">
    <property type="protein sequence ID" value="WDY41157.1"/>
    <property type="molecule type" value="Genomic_DNA"/>
</dbReference>
<evidence type="ECO:0000313" key="14">
    <source>
        <dbReference type="EMBL" id="TCD83895.1"/>
    </source>
</evidence>
<feature type="domain" description="Phosphoribosyltransferase" evidence="10">
    <location>
        <begin position="41"/>
        <end position="187"/>
    </location>
</feature>
<evidence type="ECO:0000313" key="41">
    <source>
        <dbReference type="Proteomes" id="UP000292729"/>
    </source>
</evidence>
<evidence type="ECO:0000313" key="22">
    <source>
        <dbReference type="EMBL" id="TCF39653.1"/>
    </source>
</evidence>
<evidence type="ECO:0000256" key="3">
    <source>
        <dbReference type="ARBA" id="ARBA00006340"/>
    </source>
</evidence>
<dbReference type="EMBL" id="SHPR01000022">
    <property type="protein sequence ID" value="TCD83895.1"/>
    <property type="molecule type" value="Genomic_DNA"/>
</dbReference>
<evidence type="ECO:0000313" key="35">
    <source>
        <dbReference type="Proteomes" id="UP000291814"/>
    </source>
</evidence>
<dbReference type="Proteomes" id="UP000292787">
    <property type="component" value="Unassembled WGS sequence"/>
</dbReference>
<dbReference type="EMBL" id="SHST01000023">
    <property type="protein sequence ID" value="TCF39653.1"/>
    <property type="molecule type" value="Genomic_DNA"/>
</dbReference>
<comment type="caution">
    <text evidence="9">Lacks conserved residue(s) required for the propagation of feature annotation.</text>
</comment>
<gene>
    <name evidence="9 30" type="primary">pyrE</name>
    <name evidence="30" type="ORF">FCO76_10050</name>
    <name evidence="11" type="ORF">MCC00316_00270</name>
    <name evidence="12" type="ORF">MCC10002_0943</name>
    <name evidence="13" type="ORF">MCC10004_1124</name>
    <name evidence="14" type="ORF">MCC10008_0946</name>
    <name evidence="15" type="ORF">MCC10009_0938</name>
    <name evidence="16" type="ORF">MCC10015_1008</name>
    <name evidence="17" type="ORF">MCC10043_0919</name>
    <name evidence="18" type="ORF">MCC10044_0836</name>
    <name evidence="19" type="ORF">MCC10070_1106</name>
    <name evidence="20" type="ORF">MCC10083_0889</name>
    <name evidence="21" type="ORF">MCC10096_0920</name>
    <name evidence="22" type="ORF">MCC10100_0882</name>
    <name evidence="23" type="ORF">MCC10102_0935</name>
    <name evidence="24" type="ORF">MCC10113_0975</name>
    <name evidence="25" type="ORF">MCC10116_1050</name>
    <name evidence="26" type="ORF">MCC10118_0924</name>
    <name evidence="27" type="ORF">MCC10119_1001</name>
    <name evidence="29" type="ORF">MCC10120_0965</name>
    <name evidence="28" type="ORF">MCC10126_0924</name>
    <name evidence="31" type="ORF">PWA56_04875</name>
</gene>
<evidence type="ECO:0000313" key="23">
    <source>
        <dbReference type="EMBL" id="TCF46277.1"/>
    </source>
</evidence>
<evidence type="ECO:0000313" key="37">
    <source>
        <dbReference type="Proteomes" id="UP000292241"/>
    </source>
</evidence>
<dbReference type="Proteomes" id="UP000291713">
    <property type="component" value="Unassembled WGS sequence"/>
</dbReference>
<evidence type="ECO:0000313" key="18">
    <source>
        <dbReference type="EMBL" id="TCE44676.1"/>
    </source>
</evidence>
<evidence type="ECO:0000313" key="25">
    <source>
        <dbReference type="EMBL" id="TCF64474.1"/>
    </source>
</evidence>
<dbReference type="EMBL" id="SHQV01000012">
    <property type="protein sequence ID" value="TCE44676.1"/>
    <property type="molecule type" value="Genomic_DNA"/>
</dbReference>
<dbReference type="InterPro" id="IPR029057">
    <property type="entry name" value="PRTase-like"/>
</dbReference>
<keyword evidence="7 9" id="KW-0808">Transferase</keyword>
<dbReference type="EMBL" id="SHTC01000013">
    <property type="protein sequence ID" value="TCF58630.1"/>
    <property type="molecule type" value="Genomic_DNA"/>
</dbReference>
<evidence type="ECO:0000313" key="43">
    <source>
        <dbReference type="Proteomes" id="UP000292932"/>
    </source>
</evidence>
<evidence type="ECO:0000256" key="4">
    <source>
        <dbReference type="ARBA" id="ARBA00011738"/>
    </source>
</evidence>